<dbReference type="KEGG" id="lxl:KDY119_01361"/>
<feature type="transmembrane region" description="Helical" evidence="2">
    <location>
        <begin position="124"/>
        <end position="152"/>
    </location>
</feature>
<dbReference type="InterPro" id="IPR025327">
    <property type="entry name" value="DUF4233"/>
</dbReference>
<accession>A0A5P9QBM8</accession>
<feature type="compositionally biased region" description="Basic residues" evidence="1">
    <location>
        <begin position="182"/>
        <end position="193"/>
    </location>
</feature>
<dbReference type="Proteomes" id="UP000326702">
    <property type="component" value="Chromosome"/>
</dbReference>
<keyword evidence="2" id="KW-1133">Transmembrane helix</keyword>
<keyword evidence="2" id="KW-0812">Transmembrane</keyword>
<reference evidence="3 4" key="1">
    <citation type="submission" date="2019-10" db="EMBL/GenBank/DDBJ databases">
        <title>Genome sequence of Luteimicrobium xylanilyticum HY-24.</title>
        <authorList>
            <person name="Kim D.Y."/>
            <person name="Park H.-Y."/>
        </authorList>
    </citation>
    <scope>NUCLEOTIDE SEQUENCE [LARGE SCALE GENOMIC DNA]</scope>
    <source>
        <strain evidence="3 4">HY-24</strain>
    </source>
</reference>
<dbReference type="EMBL" id="CP045529">
    <property type="protein sequence ID" value="QFU97855.1"/>
    <property type="molecule type" value="Genomic_DNA"/>
</dbReference>
<name>A0A5P9QBM8_9MICO</name>
<feature type="region of interest" description="Disordered" evidence="1">
    <location>
        <begin position="167"/>
        <end position="193"/>
    </location>
</feature>
<gene>
    <name evidence="3" type="ORF">KDY119_01361</name>
</gene>
<evidence type="ECO:0000256" key="2">
    <source>
        <dbReference type="SAM" id="Phobius"/>
    </source>
</evidence>
<sequence>MGTGLVSSRPYPGGVSSAPSDGPARPEPQRRTLPKDVPLPGDRIKPRAAAKPQFTQTVLLLEAFVVFFCTLVAYGLRTVPNAWPLFDPPSGAVIWTVGLVLSVALLVLSRLVTAPGGYLAGTLVQLPVIAGGLAVPFMFLAGGIFAVLWVAALRLGGRVDAERAAYDAEHPETAPNVEPKARGRRRAGARPEA</sequence>
<organism evidence="3 4">
    <name type="scientific">Luteimicrobium xylanilyticum</name>
    <dbReference type="NCBI Taxonomy" id="1133546"/>
    <lineage>
        <taxon>Bacteria</taxon>
        <taxon>Bacillati</taxon>
        <taxon>Actinomycetota</taxon>
        <taxon>Actinomycetes</taxon>
        <taxon>Micrococcales</taxon>
        <taxon>Luteimicrobium</taxon>
    </lineage>
</organism>
<evidence type="ECO:0000256" key="1">
    <source>
        <dbReference type="SAM" id="MobiDB-lite"/>
    </source>
</evidence>
<feature type="transmembrane region" description="Helical" evidence="2">
    <location>
        <begin position="57"/>
        <end position="76"/>
    </location>
</feature>
<proteinExistence type="predicted"/>
<evidence type="ECO:0008006" key="5">
    <source>
        <dbReference type="Google" id="ProtNLM"/>
    </source>
</evidence>
<dbReference type="AlphaFoldDB" id="A0A5P9QBM8"/>
<dbReference type="Pfam" id="PF14017">
    <property type="entry name" value="DUF4233"/>
    <property type="match status" value="1"/>
</dbReference>
<keyword evidence="2" id="KW-0472">Membrane</keyword>
<evidence type="ECO:0000313" key="3">
    <source>
        <dbReference type="EMBL" id="QFU97855.1"/>
    </source>
</evidence>
<evidence type="ECO:0000313" key="4">
    <source>
        <dbReference type="Proteomes" id="UP000326702"/>
    </source>
</evidence>
<keyword evidence="4" id="KW-1185">Reference proteome</keyword>
<feature type="region of interest" description="Disordered" evidence="1">
    <location>
        <begin position="1"/>
        <end position="45"/>
    </location>
</feature>
<feature type="transmembrane region" description="Helical" evidence="2">
    <location>
        <begin position="92"/>
        <end position="112"/>
    </location>
</feature>
<protein>
    <recommendedName>
        <fullName evidence="5">DUF4233 domain-containing protein</fullName>
    </recommendedName>
</protein>